<dbReference type="Proteomes" id="UP000595224">
    <property type="component" value="Chromosome"/>
</dbReference>
<keyword evidence="1 7" id="KW-0028">Amino-acid biosynthesis</keyword>
<dbReference type="PRINTS" id="PR01100">
    <property type="entry name" value="SHIKIMTKNASE"/>
</dbReference>
<reference evidence="8 9" key="1">
    <citation type="submission" date="2020-11" db="EMBL/GenBank/DDBJ databases">
        <title>Treponema Peruensis nv. sp., first commensal Treponema isolated from human feces.</title>
        <authorList>
            <person name="Belkhou C."/>
            <person name="Raes J."/>
        </authorList>
    </citation>
    <scope>NUCLEOTIDE SEQUENCE [LARGE SCALE GENOMIC DNA]</scope>
    <source>
        <strain evidence="8 9">RCC2812</strain>
    </source>
</reference>
<organism evidence="8 9">
    <name type="scientific">Treponema peruense</name>
    <dbReference type="NCBI Taxonomy" id="2787628"/>
    <lineage>
        <taxon>Bacteria</taxon>
        <taxon>Pseudomonadati</taxon>
        <taxon>Spirochaetota</taxon>
        <taxon>Spirochaetia</taxon>
        <taxon>Spirochaetales</taxon>
        <taxon>Treponemataceae</taxon>
        <taxon>Treponema</taxon>
    </lineage>
</organism>
<dbReference type="Pfam" id="PF01202">
    <property type="entry name" value="SKI"/>
    <property type="match status" value="1"/>
</dbReference>
<evidence type="ECO:0000256" key="6">
    <source>
        <dbReference type="ARBA" id="ARBA00023141"/>
    </source>
</evidence>
<feature type="binding site" evidence="7">
    <location>
        <position position="157"/>
    </location>
    <ligand>
        <name>substrate</name>
    </ligand>
</feature>
<keyword evidence="7" id="KW-0460">Magnesium</keyword>
<dbReference type="UniPathway" id="UPA00053">
    <property type="reaction ID" value="UER00088"/>
</dbReference>
<evidence type="ECO:0000313" key="8">
    <source>
        <dbReference type="EMBL" id="QQA01140.1"/>
    </source>
</evidence>
<evidence type="ECO:0000313" key="9">
    <source>
        <dbReference type="Proteomes" id="UP000595224"/>
    </source>
</evidence>
<keyword evidence="4 7" id="KW-0418">Kinase</keyword>
<comment type="catalytic activity">
    <reaction evidence="7">
        <text>shikimate + ATP = 3-phosphoshikimate + ADP + H(+)</text>
        <dbReference type="Rhea" id="RHEA:13121"/>
        <dbReference type="ChEBI" id="CHEBI:15378"/>
        <dbReference type="ChEBI" id="CHEBI:30616"/>
        <dbReference type="ChEBI" id="CHEBI:36208"/>
        <dbReference type="ChEBI" id="CHEBI:145989"/>
        <dbReference type="ChEBI" id="CHEBI:456216"/>
        <dbReference type="EC" id="2.7.1.71"/>
    </reaction>
</comment>
<feature type="binding site" evidence="7">
    <location>
        <position position="84"/>
    </location>
    <ligand>
        <name>substrate</name>
    </ligand>
</feature>
<keyword evidence="9" id="KW-1185">Reference proteome</keyword>
<dbReference type="Gene3D" id="3.40.50.300">
    <property type="entry name" value="P-loop containing nucleotide triphosphate hydrolases"/>
    <property type="match status" value="1"/>
</dbReference>
<feature type="binding site" evidence="7">
    <location>
        <position position="33"/>
    </location>
    <ligand>
        <name>substrate</name>
    </ligand>
</feature>
<comment type="function">
    <text evidence="7">Catalyzes the specific phosphorylation of the 3-hydroxyl group of shikimic acid using ATP as a cosubstrate.</text>
</comment>
<proteinExistence type="inferred from homology"/>
<comment type="caution">
    <text evidence="7">Lacks conserved residue(s) required for the propagation of feature annotation.</text>
</comment>
<dbReference type="RefSeq" id="WP_198442731.1">
    <property type="nucleotide sequence ID" value="NZ_CBCSHE010000017.1"/>
</dbReference>
<comment type="subunit">
    <text evidence="7">Monomer.</text>
</comment>
<dbReference type="GO" id="GO:0009423">
    <property type="term" value="P:chorismate biosynthetic process"/>
    <property type="evidence" value="ECO:0007669"/>
    <property type="project" value="UniProtKB-UniRule"/>
</dbReference>
<keyword evidence="7" id="KW-0963">Cytoplasm</keyword>
<accession>A0A7T3RDN8</accession>
<dbReference type="EC" id="2.7.1.71" evidence="7"/>
<comment type="similarity">
    <text evidence="7">Belongs to the shikimate kinase family.</text>
</comment>
<dbReference type="GO" id="GO:0005524">
    <property type="term" value="F:ATP binding"/>
    <property type="evidence" value="ECO:0007669"/>
    <property type="project" value="UniProtKB-UniRule"/>
</dbReference>
<feature type="binding site" evidence="7">
    <location>
        <position position="15"/>
    </location>
    <ligand>
        <name>Mg(2+)</name>
        <dbReference type="ChEBI" id="CHEBI:18420"/>
    </ligand>
</feature>
<gene>
    <name evidence="7" type="primary">aroK</name>
    <name evidence="8" type="ORF">IWA51_00465</name>
</gene>
<dbReference type="PANTHER" id="PTHR21087:SF16">
    <property type="entry name" value="SHIKIMATE KINASE 1, CHLOROPLASTIC"/>
    <property type="match status" value="1"/>
</dbReference>
<dbReference type="InterPro" id="IPR031322">
    <property type="entry name" value="Shikimate/glucono_kinase"/>
</dbReference>
<dbReference type="GO" id="GO:0004765">
    <property type="term" value="F:shikimate kinase activity"/>
    <property type="evidence" value="ECO:0007669"/>
    <property type="project" value="UniProtKB-UniRule"/>
</dbReference>
<dbReference type="GO" id="GO:0000287">
    <property type="term" value="F:magnesium ion binding"/>
    <property type="evidence" value="ECO:0007669"/>
    <property type="project" value="UniProtKB-UniRule"/>
</dbReference>
<evidence type="ECO:0000256" key="1">
    <source>
        <dbReference type="ARBA" id="ARBA00022605"/>
    </source>
</evidence>
<comment type="pathway">
    <text evidence="7">Metabolic intermediate biosynthesis; chorismate biosynthesis; chorismate from D-erythrose 4-phosphate and phosphoenolpyruvate: step 5/7.</text>
</comment>
<dbReference type="KEGG" id="tper:IWA51_00465"/>
<dbReference type="EMBL" id="CP064936">
    <property type="protein sequence ID" value="QQA01140.1"/>
    <property type="molecule type" value="Genomic_DNA"/>
</dbReference>
<dbReference type="SUPFAM" id="SSF52540">
    <property type="entry name" value="P-loop containing nucleoside triphosphate hydrolases"/>
    <property type="match status" value="1"/>
</dbReference>
<keyword evidence="2 7" id="KW-0808">Transferase</keyword>
<comment type="subcellular location">
    <subcellularLocation>
        <location evidence="7">Cytoplasm</location>
    </subcellularLocation>
</comment>
<evidence type="ECO:0000256" key="2">
    <source>
        <dbReference type="ARBA" id="ARBA00022679"/>
    </source>
</evidence>
<evidence type="ECO:0000256" key="3">
    <source>
        <dbReference type="ARBA" id="ARBA00022741"/>
    </source>
</evidence>
<feature type="binding site" evidence="7">
    <location>
        <begin position="11"/>
        <end position="16"/>
    </location>
    <ligand>
        <name>ATP</name>
        <dbReference type="ChEBI" id="CHEBI:30616"/>
    </ligand>
</feature>
<evidence type="ECO:0000256" key="4">
    <source>
        <dbReference type="ARBA" id="ARBA00022777"/>
    </source>
</evidence>
<dbReference type="PANTHER" id="PTHR21087">
    <property type="entry name" value="SHIKIMATE KINASE"/>
    <property type="match status" value="1"/>
</dbReference>
<keyword evidence="7" id="KW-0479">Metal-binding</keyword>
<dbReference type="InterPro" id="IPR027417">
    <property type="entry name" value="P-loop_NTPase"/>
</dbReference>
<dbReference type="GO" id="GO:0008652">
    <property type="term" value="P:amino acid biosynthetic process"/>
    <property type="evidence" value="ECO:0007669"/>
    <property type="project" value="UniProtKB-KW"/>
</dbReference>
<protein>
    <recommendedName>
        <fullName evidence="7">Shikimate kinase</fullName>
        <shortName evidence="7">SK</shortName>
        <ecNumber evidence="7">2.7.1.71</ecNumber>
    </recommendedName>
</protein>
<dbReference type="GO" id="GO:0009073">
    <property type="term" value="P:aromatic amino acid family biosynthetic process"/>
    <property type="evidence" value="ECO:0007669"/>
    <property type="project" value="UniProtKB-KW"/>
</dbReference>
<keyword evidence="5 7" id="KW-0067">ATP-binding</keyword>
<evidence type="ECO:0000256" key="7">
    <source>
        <dbReference type="HAMAP-Rule" id="MF_00109"/>
    </source>
</evidence>
<comment type="cofactor">
    <cofactor evidence="7">
        <name>Mg(2+)</name>
        <dbReference type="ChEBI" id="CHEBI:18420"/>
    </cofactor>
    <text evidence="7">Binds 1 Mg(2+) ion per subunit.</text>
</comment>
<sequence>MKSVILLGIKHCGKSSQSVLLGKKLDFDTYDTDQVIVDMTGKSAREIYTESGEEAFKTAEAAACTFVSDKIAGCGRSAVIATGGGICMNPAALQILRPLGTFVFLCAKEDIASERIVREIKIDAEGNLCNLPAYIAKRNPRSEKDVRDIFHEFYIDRDRMYSGISDIKVIMDNAPKAVNADRIIAALQKLEARVN</sequence>
<keyword evidence="6 7" id="KW-0057">Aromatic amino acid biosynthesis</keyword>
<dbReference type="GO" id="GO:0005829">
    <property type="term" value="C:cytosol"/>
    <property type="evidence" value="ECO:0007669"/>
    <property type="project" value="TreeGrafter"/>
</dbReference>
<evidence type="ECO:0000256" key="5">
    <source>
        <dbReference type="ARBA" id="ARBA00022840"/>
    </source>
</evidence>
<name>A0A7T3RDN8_9SPIR</name>
<dbReference type="InterPro" id="IPR000623">
    <property type="entry name" value="Shikimate_kinase/TSH1"/>
</dbReference>
<dbReference type="HAMAP" id="MF_00109">
    <property type="entry name" value="Shikimate_kinase"/>
    <property type="match status" value="1"/>
</dbReference>
<keyword evidence="3 7" id="KW-0547">Nucleotide-binding</keyword>
<dbReference type="AlphaFoldDB" id="A0A7T3RDN8"/>